<comment type="subcellular location">
    <subcellularLocation>
        <location evidence="1 9">Chromosome</location>
        <location evidence="1 9">Centromere</location>
        <location evidence="1 9">Kinetochore</location>
    </subcellularLocation>
</comment>
<keyword evidence="8 9" id="KW-0137">Centromere</keyword>
<sequence length="637" mass="73133">MINFEDLKSKEQTTLDGRFRLRYLPKSSVPVACDIQELDEYLVVVDLVKAEGYEAKIIESIKALELSITDKSNSSIENKENIPEGCEIRADEKLSVTFLSIDKLDKMAALNKNRLEETHRGLELSSLDRFANFELHLVPQWEGFTFVNNLTQQETPMPKSFSLIIFTEGSGLENILLIGIIKTAEQFISFKANYLGNYYSSINQLDRLASNFHHFSFVEAKCRCRFDVLRDSILIEKSGHFVPAMFIIEAEWTAEKKENKGNSSQLEALTMPPDKATALIRFKPGWMDSRISLTDRINELRYLAGLISHLREGTSPWGKGEVLEQTEIIDRLKQLINEANSDAQSIFPFDFTDRLWDVLKLSKSFETLRQSFQLLYDRLSTGEFHVLVGANRTSSLAKMLRMRNPNDIVFPRLEMMTCLQLLVEIGVDRFNGELIYRFLQGQYLPNSSDLDPFFLPSMASLESSIERLLPLHFALQSMIMIEGYVRLPKHEIANLAKRLLTHFITSKGTDAFEKEFVYKANMEDIRREEISSALTDWIMERKYQKMESGGVLSKNGSISNVVHISKNFGIKYLPPTLKEKKSKLDYLDIIKDEVLTPKDEIQIIEEEGKEQNNNKGPKDNFESIYITITRQSLNPFV</sequence>
<dbReference type="PANTHER" id="PTHR15995">
    <property type="entry name" value="PROTEIN ZWILCH HOMOLOG"/>
    <property type="match status" value="1"/>
</dbReference>
<organism evidence="10 11">
    <name type="scientific">Meloidogyne hapla</name>
    <name type="common">Root-knot nematode worm</name>
    <dbReference type="NCBI Taxonomy" id="6305"/>
    <lineage>
        <taxon>Eukaryota</taxon>
        <taxon>Metazoa</taxon>
        <taxon>Ecdysozoa</taxon>
        <taxon>Nematoda</taxon>
        <taxon>Chromadorea</taxon>
        <taxon>Rhabditida</taxon>
        <taxon>Tylenchina</taxon>
        <taxon>Tylenchomorpha</taxon>
        <taxon>Tylenchoidea</taxon>
        <taxon>Meloidogynidae</taxon>
        <taxon>Meloidogyninae</taxon>
        <taxon>Meloidogyne</taxon>
    </lineage>
</organism>
<evidence type="ECO:0000256" key="4">
    <source>
        <dbReference type="ARBA" id="ARBA00022618"/>
    </source>
</evidence>
<dbReference type="InterPro" id="IPR018630">
    <property type="entry name" value="Zwilch"/>
</dbReference>
<evidence type="ECO:0000313" key="10">
    <source>
        <dbReference type="Proteomes" id="UP000095281"/>
    </source>
</evidence>
<keyword evidence="3 9" id="KW-0158">Chromosome</keyword>
<evidence type="ECO:0000256" key="7">
    <source>
        <dbReference type="ARBA" id="ARBA00023306"/>
    </source>
</evidence>
<dbReference type="Pfam" id="PF09817">
    <property type="entry name" value="Zwilch"/>
    <property type="match status" value="1"/>
</dbReference>
<keyword evidence="5 9" id="KW-0498">Mitosis</keyword>
<keyword evidence="6 9" id="KW-0995">Kinetochore</keyword>
<dbReference type="GO" id="GO:0034501">
    <property type="term" value="P:protein localization to kinetochore"/>
    <property type="evidence" value="ECO:0007669"/>
    <property type="project" value="UniProtKB-UniRule"/>
</dbReference>
<evidence type="ECO:0000256" key="9">
    <source>
        <dbReference type="RuleBase" id="RU369076"/>
    </source>
</evidence>
<evidence type="ECO:0000256" key="3">
    <source>
        <dbReference type="ARBA" id="ARBA00022454"/>
    </source>
</evidence>
<dbReference type="Gene3D" id="1.10.287.1880">
    <property type="match status" value="1"/>
</dbReference>
<keyword evidence="10" id="KW-1185">Reference proteome</keyword>
<dbReference type="AlphaFoldDB" id="A0A1I8BM40"/>
<protein>
    <recommendedName>
        <fullName evidence="9">Protein zwilch</fullName>
    </recommendedName>
</protein>
<dbReference type="PANTHER" id="PTHR15995:SF1">
    <property type="entry name" value="PROTEIN ZWILCH HOMOLOG"/>
    <property type="match status" value="1"/>
</dbReference>
<evidence type="ECO:0000256" key="5">
    <source>
        <dbReference type="ARBA" id="ARBA00022776"/>
    </source>
</evidence>
<dbReference type="Proteomes" id="UP000095281">
    <property type="component" value="Unplaced"/>
</dbReference>
<proteinExistence type="inferred from homology"/>
<dbReference type="GO" id="GO:0051301">
    <property type="term" value="P:cell division"/>
    <property type="evidence" value="ECO:0007669"/>
    <property type="project" value="UniProtKB-UniRule"/>
</dbReference>
<evidence type="ECO:0000256" key="1">
    <source>
        <dbReference type="ARBA" id="ARBA00004629"/>
    </source>
</evidence>
<comment type="function">
    <text evidence="9">Essential component of the mitotic checkpoint, which prevents cells from prematurely exiting mitosis. Required for the assembly of the dynein-dynactin and MAD1-MAD2 complexes onto kinetochores. Its function related to the spindle assembly machinery is proposed to depend on its association in the mitotic RZZ complex.</text>
</comment>
<evidence type="ECO:0000256" key="2">
    <source>
        <dbReference type="ARBA" id="ARBA00009062"/>
    </source>
</evidence>
<keyword evidence="4 9" id="KW-0132">Cell division</keyword>
<comment type="subunit">
    <text evidence="9">Component of the RZZ complex.</text>
</comment>
<accession>A0A1I8BM40</accession>
<dbReference type="GO" id="GO:1990423">
    <property type="term" value="C:RZZ complex"/>
    <property type="evidence" value="ECO:0007669"/>
    <property type="project" value="UniProtKB-UniRule"/>
</dbReference>
<name>A0A1I8BM40_MELHA</name>
<evidence type="ECO:0000256" key="6">
    <source>
        <dbReference type="ARBA" id="ARBA00022838"/>
    </source>
</evidence>
<comment type="similarity">
    <text evidence="2 9">Belongs to the ZWILCH family.</text>
</comment>
<dbReference type="GO" id="GO:0007094">
    <property type="term" value="P:mitotic spindle assembly checkpoint signaling"/>
    <property type="evidence" value="ECO:0007669"/>
    <property type="project" value="UniProtKB-UniRule"/>
</dbReference>
<reference evidence="11" key="1">
    <citation type="submission" date="2016-11" db="UniProtKB">
        <authorList>
            <consortium name="WormBaseParasite"/>
        </authorList>
    </citation>
    <scope>IDENTIFICATION</scope>
</reference>
<dbReference type="Gene3D" id="1.20.58.730">
    <property type="match status" value="1"/>
</dbReference>
<evidence type="ECO:0000256" key="8">
    <source>
        <dbReference type="ARBA" id="ARBA00023328"/>
    </source>
</evidence>
<keyword evidence="7 9" id="KW-0131">Cell cycle</keyword>
<dbReference type="OMA" id="TDKVWNI"/>
<evidence type="ECO:0000313" key="11">
    <source>
        <dbReference type="WBParaSite" id="MhA1_Contig320.frz3.gene10"/>
    </source>
</evidence>
<dbReference type="WBParaSite" id="MhA1_Contig320.frz3.gene10">
    <property type="protein sequence ID" value="MhA1_Contig320.frz3.gene10"/>
    <property type="gene ID" value="MhA1_Contig320.frz3.gene10"/>
</dbReference>